<name>A0A953J432_9BACT</name>
<sequence length="202" mass="22425">MKHTVHYSSIVFNAFTLLVFSTLVLMPFAPGLAKAFEVEIADERAIPDGWQLTLQIIDPEFDNVHLRALWQSESNKLWISKLEEDTGKFEASLDYHYQLATGLAPIDTENANGPEWVYSVDGEVSIIYTVPINPESQYASLKFRLKTAKENSAGTAESYADWTISYLPSAVGGRCALGTYSENTGEAKILYQKLTGSGVKVY</sequence>
<organism evidence="1 2">
    <name type="scientific">Candidatus Nitrobium versatile</name>
    <dbReference type="NCBI Taxonomy" id="2884831"/>
    <lineage>
        <taxon>Bacteria</taxon>
        <taxon>Pseudomonadati</taxon>
        <taxon>Nitrospirota</taxon>
        <taxon>Nitrospiria</taxon>
        <taxon>Nitrospirales</taxon>
        <taxon>Nitrospiraceae</taxon>
        <taxon>Candidatus Nitrobium</taxon>
    </lineage>
</organism>
<dbReference type="AlphaFoldDB" id="A0A953J432"/>
<gene>
    <name evidence="1" type="ORF">K8I29_06710</name>
</gene>
<evidence type="ECO:0000313" key="2">
    <source>
        <dbReference type="Proteomes" id="UP000705867"/>
    </source>
</evidence>
<dbReference type="Proteomes" id="UP000705867">
    <property type="component" value="Unassembled WGS sequence"/>
</dbReference>
<reference evidence="1" key="2">
    <citation type="submission" date="2021-08" db="EMBL/GenBank/DDBJ databases">
        <authorList>
            <person name="Dalcin Martins P."/>
        </authorList>
    </citation>
    <scope>NUCLEOTIDE SEQUENCE</scope>
    <source>
        <strain evidence="1">MAG_39</strain>
    </source>
</reference>
<protein>
    <submittedName>
        <fullName evidence="1">Uncharacterized protein</fullName>
    </submittedName>
</protein>
<evidence type="ECO:0000313" key="1">
    <source>
        <dbReference type="EMBL" id="MBZ0155891.1"/>
    </source>
</evidence>
<proteinExistence type="predicted"/>
<dbReference type="EMBL" id="JAIOIV010000053">
    <property type="protein sequence ID" value="MBZ0155891.1"/>
    <property type="molecule type" value="Genomic_DNA"/>
</dbReference>
<accession>A0A953J432</accession>
<reference evidence="1" key="1">
    <citation type="journal article" date="2021" name="bioRxiv">
        <title>Unraveling nitrogen, sulfur and carbon metabolic pathways and microbial community transcriptional responses to substrate deprivation and toxicity stresses in a bioreactor mimicking anoxic brackish coastal sediment conditions.</title>
        <authorList>
            <person name="Martins P.D."/>
            <person name="Echeveste M.J."/>
            <person name="Arshad A."/>
            <person name="Kurth J."/>
            <person name="Ouboter H."/>
            <person name="Jetten M.S.M."/>
            <person name="Welte C.U."/>
        </authorList>
    </citation>
    <scope>NUCLEOTIDE SEQUENCE</scope>
    <source>
        <strain evidence="1">MAG_39</strain>
    </source>
</reference>
<comment type="caution">
    <text evidence="1">The sequence shown here is derived from an EMBL/GenBank/DDBJ whole genome shotgun (WGS) entry which is preliminary data.</text>
</comment>